<name>A0A7Y7WTZ8_9PSED</name>
<accession>A0A7Y7WTZ8</accession>
<dbReference type="AlphaFoldDB" id="A0A7Y7WTZ8"/>
<gene>
    <name evidence="1" type="ORF">HX830_22700</name>
</gene>
<evidence type="ECO:0000313" key="1">
    <source>
        <dbReference type="EMBL" id="NWB87684.1"/>
    </source>
</evidence>
<dbReference type="EMBL" id="JACAQA010000019">
    <property type="protein sequence ID" value="NWB87684.1"/>
    <property type="molecule type" value="Genomic_DNA"/>
</dbReference>
<sequence length="298" mass="32700">MKKMKKQLEAFVSPLSTFSIINYERKEVLSLSPSLYQRLLPAENYLVINSWGAGVAGGRLSASTRVNGHGRRVSYNSAPFTLSIKGASTQCVFNISQHGGQVFYTSTTPHGTVYPRAVLYNDVIGGVVLMVKEPAGIARNKNVKKPTKSHDRSYLSEEDCETKGIAPANASSSIVIPDTEKFSLLTNANMYFSGSIYQTMDGVLVRIHDWIIDDAGAWGGWGGYFALTDDENNLYPDGISMLMIDDGFSEGKAIIEFNHNSLDKTVTITVLSHTSKVCDLRDLTEVGEPFPYTICFAL</sequence>
<evidence type="ECO:0000313" key="2">
    <source>
        <dbReference type="Proteomes" id="UP000522864"/>
    </source>
</evidence>
<dbReference type="RefSeq" id="WP_177102754.1">
    <property type="nucleotide sequence ID" value="NZ_JACAQA010000019.1"/>
</dbReference>
<organism evidence="1 2">
    <name type="scientific">Pseudomonas gingeri</name>
    <dbReference type="NCBI Taxonomy" id="117681"/>
    <lineage>
        <taxon>Bacteria</taxon>
        <taxon>Pseudomonadati</taxon>
        <taxon>Pseudomonadota</taxon>
        <taxon>Gammaproteobacteria</taxon>
        <taxon>Pseudomonadales</taxon>
        <taxon>Pseudomonadaceae</taxon>
        <taxon>Pseudomonas</taxon>
    </lineage>
</organism>
<comment type="caution">
    <text evidence="1">The sequence shown here is derived from an EMBL/GenBank/DDBJ whole genome shotgun (WGS) entry which is preliminary data.</text>
</comment>
<protein>
    <submittedName>
        <fullName evidence="1">Uncharacterized protein</fullName>
    </submittedName>
</protein>
<proteinExistence type="predicted"/>
<reference evidence="1 2" key="1">
    <citation type="submission" date="2020-04" db="EMBL/GenBank/DDBJ databases">
        <title>Molecular characterization of pseudomonads from Agaricus bisporus reveal novel blotch 2 pathogens in Western Europe.</title>
        <authorList>
            <person name="Taparia T."/>
            <person name="Krijger M."/>
            <person name="Haynes E."/>
            <person name="Elpinstone J.G."/>
            <person name="Noble R."/>
            <person name="Van Der Wolf J."/>
        </authorList>
    </citation>
    <scope>NUCLEOTIDE SEQUENCE [LARGE SCALE GENOMIC DNA]</scope>
    <source>
        <strain evidence="1 2">G9001</strain>
    </source>
</reference>
<dbReference type="Proteomes" id="UP000522864">
    <property type="component" value="Unassembled WGS sequence"/>
</dbReference>